<dbReference type="Proteomes" id="UP000235728">
    <property type="component" value="Unassembled WGS sequence"/>
</dbReference>
<accession>A0A2N6NW94</accession>
<evidence type="ECO:0000313" key="1">
    <source>
        <dbReference type="EMBL" id="PMB71534.1"/>
    </source>
</evidence>
<dbReference type="EMBL" id="MRVG01000002">
    <property type="protein sequence ID" value="PMB71534.1"/>
    <property type="molecule type" value="Genomic_DNA"/>
</dbReference>
<organism evidence="1 2">
    <name type="scientific">Beauveria bassiana</name>
    <name type="common">White muscardine disease fungus</name>
    <name type="synonym">Tritirachium shiotae</name>
    <dbReference type="NCBI Taxonomy" id="176275"/>
    <lineage>
        <taxon>Eukaryota</taxon>
        <taxon>Fungi</taxon>
        <taxon>Dikarya</taxon>
        <taxon>Ascomycota</taxon>
        <taxon>Pezizomycotina</taxon>
        <taxon>Sordariomycetes</taxon>
        <taxon>Hypocreomycetidae</taxon>
        <taxon>Hypocreales</taxon>
        <taxon>Cordycipitaceae</taxon>
        <taxon>Beauveria</taxon>
    </lineage>
</organism>
<name>A0A2N6NW94_BEABA</name>
<gene>
    <name evidence="1" type="ORF">BM221_001624</name>
</gene>
<sequence>MCIMKKKKRLQTTAHALQHKSGNTGGSGDKADLSGGLGRVVLGASGGAGTSAALGGRRSAIATRALRGSGSLGRLRAVATLGRGGTSAVARLGASGFRAGAGGGLGAGTSTGGGGLARASRGGAVATIGTSDDLSGVLAGADGCRTVTETEAEVGVVAEAPKVIGAAAELLGLGGGQHVVGASLLRRDISRGACVG</sequence>
<proteinExistence type="predicted"/>
<evidence type="ECO:0000313" key="2">
    <source>
        <dbReference type="Proteomes" id="UP000235728"/>
    </source>
</evidence>
<comment type="caution">
    <text evidence="1">The sequence shown here is derived from an EMBL/GenBank/DDBJ whole genome shotgun (WGS) entry which is preliminary data.</text>
</comment>
<protein>
    <submittedName>
        <fullName evidence="1">Uncharacterized protein</fullName>
    </submittedName>
</protein>
<dbReference type="AlphaFoldDB" id="A0A2N6NW94"/>
<reference evidence="1 2" key="1">
    <citation type="journal article" date="2016" name="Appl. Microbiol. Biotechnol.">
        <title>Characterization of T-DNA insertion mutants with decreased virulence in the entomopathogenic fungus Beauveria bassiana JEF-007.</title>
        <authorList>
            <person name="Kim S."/>
            <person name="Lee S.J."/>
            <person name="Nai Y.S."/>
            <person name="Yu J.S."/>
            <person name="Lee M.R."/>
            <person name="Yang Y.T."/>
            <person name="Kim J.S."/>
        </authorList>
    </citation>
    <scope>NUCLEOTIDE SEQUENCE [LARGE SCALE GENOMIC DNA]</scope>
    <source>
        <strain evidence="1 2">JEF-007</strain>
    </source>
</reference>